<organism evidence="1 2">
    <name type="scientific">Tistrella mobilis</name>
    <dbReference type="NCBI Taxonomy" id="171437"/>
    <lineage>
        <taxon>Bacteria</taxon>
        <taxon>Pseudomonadati</taxon>
        <taxon>Pseudomonadota</taxon>
        <taxon>Alphaproteobacteria</taxon>
        <taxon>Geminicoccales</taxon>
        <taxon>Geminicoccaceae</taxon>
        <taxon>Tistrella</taxon>
    </lineage>
</organism>
<dbReference type="InterPro" id="IPR029045">
    <property type="entry name" value="ClpP/crotonase-like_dom_sf"/>
</dbReference>
<dbReference type="AlphaFoldDB" id="A0A162KE39"/>
<reference evidence="1 2" key="1">
    <citation type="submission" date="2015-12" db="EMBL/GenBank/DDBJ databases">
        <title>Genome sequence of Tistrella mobilis MCCC 1A02139.</title>
        <authorList>
            <person name="Lu L."/>
            <person name="Lai Q."/>
            <person name="Shao Z."/>
            <person name="Qian P."/>
        </authorList>
    </citation>
    <scope>NUCLEOTIDE SEQUENCE [LARGE SCALE GENOMIC DNA]</scope>
    <source>
        <strain evidence="1 2">MCCC 1A02139</strain>
    </source>
</reference>
<gene>
    <name evidence="1" type="ORF">AUP44_10420</name>
</gene>
<dbReference type="PANTHER" id="PTHR11941">
    <property type="entry name" value="ENOYL-COA HYDRATASE-RELATED"/>
    <property type="match status" value="1"/>
</dbReference>
<dbReference type="OrthoDB" id="8640486at2"/>
<dbReference type="EMBL" id="LPZR01000183">
    <property type="protein sequence ID" value="KYO51052.1"/>
    <property type="molecule type" value="Genomic_DNA"/>
</dbReference>
<dbReference type="Pfam" id="PF00378">
    <property type="entry name" value="ECH_1"/>
    <property type="match status" value="1"/>
</dbReference>
<sequence>METSFRDGVATVRFDDGKANALDVGWFTRLDAALDEVEAAEARALVLAGRDGMFSAGLNLKILPGMSGPGFIAFFEQFSRLVLRLHGLGLPTVAALTGHAIAGGAILAYACDMRCMTAGPYRLQLNETAIGMPLPAWMLMVAQSVVPRHLEARALLHAEAFSAEAALAENLIDDIEVDPASTVARAERMARDLAERLSPAAYAATKARLRGPAIRAALDGLAADLATLR</sequence>
<accession>A0A162KE39</accession>
<evidence type="ECO:0000313" key="1">
    <source>
        <dbReference type="EMBL" id="KYO51052.1"/>
    </source>
</evidence>
<dbReference type="GO" id="GO:0003824">
    <property type="term" value="F:catalytic activity"/>
    <property type="evidence" value="ECO:0007669"/>
    <property type="project" value="UniProtKB-ARBA"/>
</dbReference>
<proteinExistence type="predicted"/>
<dbReference type="InterPro" id="IPR001753">
    <property type="entry name" value="Enoyl-CoA_hydra/iso"/>
</dbReference>
<comment type="caution">
    <text evidence="1">The sequence shown here is derived from an EMBL/GenBank/DDBJ whole genome shotgun (WGS) entry which is preliminary data.</text>
</comment>
<dbReference type="Proteomes" id="UP000075787">
    <property type="component" value="Unassembled WGS sequence"/>
</dbReference>
<dbReference type="GeneID" id="97240805"/>
<name>A0A162KE39_9PROT</name>
<dbReference type="GO" id="GO:0006635">
    <property type="term" value="P:fatty acid beta-oxidation"/>
    <property type="evidence" value="ECO:0007669"/>
    <property type="project" value="TreeGrafter"/>
</dbReference>
<dbReference type="Gene3D" id="3.90.226.10">
    <property type="entry name" value="2-enoyl-CoA Hydratase, Chain A, domain 1"/>
    <property type="match status" value="1"/>
</dbReference>
<dbReference type="SUPFAM" id="SSF52096">
    <property type="entry name" value="ClpP/crotonase"/>
    <property type="match status" value="1"/>
</dbReference>
<dbReference type="RefSeq" id="WP_062767026.1">
    <property type="nucleotide sequence ID" value="NZ_CP121045.1"/>
</dbReference>
<evidence type="ECO:0008006" key="3">
    <source>
        <dbReference type="Google" id="ProtNLM"/>
    </source>
</evidence>
<dbReference type="PANTHER" id="PTHR11941:SF45">
    <property type="entry name" value="ENOYL-COA DELTA ISOMERASE 1, MITOCHONDRIAL"/>
    <property type="match status" value="1"/>
</dbReference>
<evidence type="ECO:0000313" key="2">
    <source>
        <dbReference type="Proteomes" id="UP000075787"/>
    </source>
</evidence>
<protein>
    <recommendedName>
        <fullName evidence="3">Enoyl-CoA hydratase</fullName>
    </recommendedName>
</protein>
<dbReference type="CDD" id="cd06558">
    <property type="entry name" value="crotonase-like"/>
    <property type="match status" value="1"/>
</dbReference>